<feature type="transmembrane region" description="Helical" evidence="1">
    <location>
        <begin position="25"/>
        <end position="43"/>
    </location>
</feature>
<dbReference type="BioCyc" id="LBOR1193007:G11KN-1090-MONOMER"/>
<keyword evidence="1" id="KW-0812">Transmembrane</keyword>
<dbReference type="EMBL" id="AKWO02000090">
    <property type="protein sequence ID" value="EMF98371.1"/>
    <property type="molecule type" value="Genomic_DNA"/>
</dbReference>
<evidence type="ECO:0000313" key="2">
    <source>
        <dbReference type="EMBL" id="EMF98371.1"/>
    </source>
</evidence>
<organism evidence="2 3">
    <name type="scientific">Leptospira borgpetersenii str. 200701203</name>
    <dbReference type="NCBI Taxonomy" id="1193007"/>
    <lineage>
        <taxon>Bacteria</taxon>
        <taxon>Pseudomonadati</taxon>
        <taxon>Spirochaetota</taxon>
        <taxon>Spirochaetia</taxon>
        <taxon>Leptospirales</taxon>
        <taxon>Leptospiraceae</taxon>
        <taxon>Leptospira</taxon>
    </lineage>
</organism>
<comment type="caution">
    <text evidence="2">The sequence shown here is derived from an EMBL/GenBank/DDBJ whole genome shotgun (WGS) entry which is preliminary data.</text>
</comment>
<sequence>MIIGTFEQEFTPKQRIRTNNISKEYQVLIFAFILNGFFSIFELREAFFKNQFTACSKT</sequence>
<keyword evidence="1" id="KW-1133">Transmembrane helix</keyword>
<gene>
    <name evidence="2" type="ORF">LEP1GSC123_1656</name>
</gene>
<keyword evidence="1" id="KW-0472">Membrane</keyword>
<dbReference type="AlphaFoldDB" id="M3GBT6"/>
<protein>
    <submittedName>
        <fullName evidence="2">Uncharacterized protein</fullName>
    </submittedName>
</protein>
<name>M3GBT6_LEPBO</name>
<accession>M3GBT6</accession>
<reference evidence="2 3" key="1">
    <citation type="submission" date="2013-01" db="EMBL/GenBank/DDBJ databases">
        <authorList>
            <person name="Harkins D.M."/>
            <person name="Durkin A.S."/>
            <person name="Brinkac L.M."/>
            <person name="Haft D.H."/>
            <person name="Selengut J.D."/>
            <person name="Sanka R."/>
            <person name="DePew J."/>
            <person name="Purushe J."/>
            <person name="Picardeau M."/>
            <person name="Werts C."/>
            <person name="Goarant C."/>
            <person name="Vinetz J.M."/>
            <person name="Sutton G.G."/>
            <person name="Nierman W.C."/>
            <person name="Fouts D.E."/>
        </authorList>
    </citation>
    <scope>NUCLEOTIDE SEQUENCE [LARGE SCALE GENOMIC DNA]</scope>
    <source>
        <strain evidence="2 3">200701203</strain>
    </source>
</reference>
<dbReference type="Proteomes" id="UP000011783">
    <property type="component" value="Unassembled WGS sequence"/>
</dbReference>
<evidence type="ECO:0000313" key="3">
    <source>
        <dbReference type="Proteomes" id="UP000011783"/>
    </source>
</evidence>
<evidence type="ECO:0000256" key="1">
    <source>
        <dbReference type="SAM" id="Phobius"/>
    </source>
</evidence>
<proteinExistence type="predicted"/>